<dbReference type="EMBL" id="LXHC01000021">
    <property type="protein sequence ID" value="OAU95843.1"/>
    <property type="molecule type" value="Genomic_DNA"/>
</dbReference>
<feature type="region of interest" description="Disordered" evidence="10">
    <location>
        <begin position="1"/>
        <end position="23"/>
    </location>
</feature>
<evidence type="ECO:0000313" key="11">
    <source>
        <dbReference type="EMBL" id="OAU95843.1"/>
    </source>
</evidence>
<dbReference type="GO" id="GO:0065002">
    <property type="term" value="P:intracellular protein transmembrane transport"/>
    <property type="evidence" value="ECO:0007669"/>
    <property type="project" value="UniProtKB-UniRule"/>
</dbReference>
<comment type="function">
    <text evidence="9">Essential subunit of the Sec protein translocation channel SecYEG. Clamps together the 2 halves of SecY. May contact the channel plug during translocation.</text>
</comment>
<keyword evidence="3 9" id="KW-1003">Cell membrane</keyword>
<evidence type="ECO:0000256" key="3">
    <source>
        <dbReference type="ARBA" id="ARBA00022475"/>
    </source>
</evidence>
<keyword evidence="7 9" id="KW-0811">Translocation</keyword>
<dbReference type="PANTHER" id="PTHR33910">
    <property type="entry name" value="PROTEIN TRANSLOCASE SUBUNIT SECE"/>
    <property type="match status" value="1"/>
</dbReference>
<dbReference type="PANTHER" id="PTHR33910:SF1">
    <property type="entry name" value="PROTEIN TRANSLOCASE SUBUNIT SECE"/>
    <property type="match status" value="1"/>
</dbReference>
<keyword evidence="6 9" id="KW-1133">Transmembrane helix</keyword>
<dbReference type="InterPro" id="IPR005807">
    <property type="entry name" value="SecE_bac"/>
</dbReference>
<evidence type="ECO:0000313" key="12">
    <source>
        <dbReference type="Proteomes" id="UP000078228"/>
    </source>
</evidence>
<name>A0A198UHC2_MORCA</name>
<dbReference type="PRINTS" id="PR01650">
    <property type="entry name" value="SECETRNLCASE"/>
</dbReference>
<dbReference type="GO" id="GO:0006605">
    <property type="term" value="P:protein targeting"/>
    <property type="evidence" value="ECO:0007669"/>
    <property type="project" value="UniProtKB-UniRule"/>
</dbReference>
<evidence type="ECO:0000256" key="4">
    <source>
        <dbReference type="ARBA" id="ARBA00022692"/>
    </source>
</evidence>
<dbReference type="RefSeq" id="WP_064609836.1">
    <property type="nucleotide sequence ID" value="NZ_LXHB01000013.1"/>
</dbReference>
<keyword evidence="5 9" id="KW-0653">Protein transport</keyword>
<evidence type="ECO:0000256" key="6">
    <source>
        <dbReference type="ARBA" id="ARBA00022989"/>
    </source>
</evidence>
<keyword evidence="2 9" id="KW-0813">Transport</keyword>
<evidence type="ECO:0000256" key="9">
    <source>
        <dbReference type="HAMAP-Rule" id="MF_00422"/>
    </source>
</evidence>
<comment type="subcellular location">
    <subcellularLocation>
        <location evidence="1">Membrane</location>
    </subcellularLocation>
</comment>
<sequence>MSDNKDNLDIQSETSASGLKPTKTPITVSKESVVEVAKKRSPKDMLLWLVAIVAMISATLVSQYLPRYWAPANNVWTQIAITVSLVVFGFICLAFTNQGSAFKTLLKDAGIELRRVTWPTKDETIRYTWQVILMMIVFGIIIWLLDMFFSYVVGFVI</sequence>
<keyword evidence="4 9" id="KW-0812">Transmembrane</keyword>
<feature type="transmembrane region" description="Helical" evidence="9">
    <location>
        <begin position="77"/>
        <end position="96"/>
    </location>
</feature>
<dbReference type="OrthoDB" id="9806365at2"/>
<keyword evidence="12" id="KW-1185">Reference proteome</keyword>
<feature type="transmembrane region" description="Helical" evidence="9">
    <location>
        <begin position="46"/>
        <end position="65"/>
    </location>
</feature>
<dbReference type="GO" id="GO:0005886">
    <property type="term" value="C:plasma membrane"/>
    <property type="evidence" value="ECO:0007669"/>
    <property type="project" value="UniProtKB-UniRule"/>
</dbReference>
<gene>
    <name evidence="9" type="primary">secE</name>
    <name evidence="11" type="ORF">AO384_1201</name>
</gene>
<evidence type="ECO:0000256" key="5">
    <source>
        <dbReference type="ARBA" id="ARBA00022927"/>
    </source>
</evidence>
<dbReference type="GO" id="GO:0043952">
    <property type="term" value="P:protein transport by the Sec complex"/>
    <property type="evidence" value="ECO:0007669"/>
    <property type="project" value="UniProtKB-UniRule"/>
</dbReference>
<evidence type="ECO:0000256" key="7">
    <source>
        <dbReference type="ARBA" id="ARBA00023010"/>
    </source>
</evidence>
<comment type="caution">
    <text evidence="11">The sequence shown here is derived from an EMBL/GenBank/DDBJ whole genome shotgun (WGS) entry which is preliminary data.</text>
</comment>
<accession>A0A198UHC2</accession>
<dbReference type="Gene3D" id="1.20.5.1030">
    <property type="entry name" value="Preprotein translocase secy subunit"/>
    <property type="match status" value="1"/>
</dbReference>
<dbReference type="GO" id="GO:0008320">
    <property type="term" value="F:protein transmembrane transporter activity"/>
    <property type="evidence" value="ECO:0007669"/>
    <property type="project" value="UniProtKB-UniRule"/>
</dbReference>
<dbReference type="NCBIfam" id="TIGR00964">
    <property type="entry name" value="secE_bact"/>
    <property type="match status" value="1"/>
</dbReference>
<dbReference type="InterPro" id="IPR001901">
    <property type="entry name" value="Translocase_SecE/Sec61-g"/>
</dbReference>
<comment type="similarity">
    <text evidence="9">Belongs to the SecE/SEC61-gamma family.</text>
</comment>
<dbReference type="GO" id="GO:0009306">
    <property type="term" value="P:protein secretion"/>
    <property type="evidence" value="ECO:0007669"/>
    <property type="project" value="UniProtKB-UniRule"/>
</dbReference>
<dbReference type="PROSITE" id="PS01067">
    <property type="entry name" value="SECE_SEC61G"/>
    <property type="match status" value="1"/>
</dbReference>
<comment type="caution">
    <text evidence="9">Lacks conserved residue(s) required for the propagation of feature annotation.</text>
</comment>
<dbReference type="NCBIfam" id="NF004373">
    <property type="entry name" value="PRK05740.1-3"/>
    <property type="match status" value="1"/>
</dbReference>
<organism evidence="11 12">
    <name type="scientific">Moraxella catarrhalis</name>
    <name type="common">Branhamella catarrhalis</name>
    <dbReference type="NCBI Taxonomy" id="480"/>
    <lineage>
        <taxon>Bacteria</taxon>
        <taxon>Pseudomonadati</taxon>
        <taxon>Pseudomonadota</taxon>
        <taxon>Gammaproteobacteria</taxon>
        <taxon>Moraxellales</taxon>
        <taxon>Moraxellaceae</taxon>
        <taxon>Moraxella</taxon>
    </lineage>
</organism>
<reference evidence="11 12" key="1">
    <citation type="journal article" date="2016" name="Genome Biol. Evol.">
        <title>Comparative Genomic Analyses of the Moraxella catarrhalis Serosensitive and Seroresistant Lineages Demonstrate Their Independent Evolution.</title>
        <authorList>
            <person name="Earl J.P."/>
            <person name="de Vries S.P."/>
            <person name="Ahmed A."/>
            <person name="Powell E."/>
            <person name="Schultz M.P."/>
            <person name="Hermans P.W."/>
            <person name="Hill D.J."/>
            <person name="Zhou Z."/>
            <person name="Constantinidou C.I."/>
            <person name="Hu F.Z."/>
            <person name="Bootsma H.J."/>
            <person name="Ehrlich G.D."/>
        </authorList>
    </citation>
    <scope>NUCLEOTIDE SEQUENCE [LARGE SCALE GENOMIC DNA]</scope>
    <source>
        <strain evidence="11 12">Z7542</strain>
    </source>
</reference>
<dbReference type="InterPro" id="IPR038379">
    <property type="entry name" value="SecE_sf"/>
</dbReference>
<dbReference type="Pfam" id="PF00584">
    <property type="entry name" value="SecE"/>
    <property type="match status" value="1"/>
</dbReference>
<dbReference type="HAMAP" id="MF_00422">
    <property type="entry name" value="SecE"/>
    <property type="match status" value="1"/>
</dbReference>
<evidence type="ECO:0000256" key="8">
    <source>
        <dbReference type="ARBA" id="ARBA00023136"/>
    </source>
</evidence>
<comment type="subunit">
    <text evidence="9">Component of the Sec protein translocase complex. Heterotrimer consisting of SecY, SecE and SecG subunits. The heterotrimers can form oligomers, although 1 heterotrimer is thought to be able to translocate proteins. Interacts with the ribosome. Interacts with SecDF, and other proteins may be involved. Interacts with SecA.</text>
</comment>
<dbReference type="Proteomes" id="UP000078228">
    <property type="component" value="Unassembled WGS sequence"/>
</dbReference>
<evidence type="ECO:0000256" key="1">
    <source>
        <dbReference type="ARBA" id="ARBA00004370"/>
    </source>
</evidence>
<evidence type="ECO:0000256" key="2">
    <source>
        <dbReference type="ARBA" id="ARBA00022448"/>
    </source>
</evidence>
<evidence type="ECO:0000256" key="10">
    <source>
        <dbReference type="SAM" id="MobiDB-lite"/>
    </source>
</evidence>
<protein>
    <recommendedName>
        <fullName evidence="9">Protein translocase subunit SecE</fullName>
    </recommendedName>
</protein>
<dbReference type="PATRIC" id="fig|480.237.peg.479"/>
<proteinExistence type="inferred from homology"/>
<keyword evidence="8 9" id="KW-0472">Membrane</keyword>
<feature type="transmembrane region" description="Helical" evidence="9">
    <location>
        <begin position="131"/>
        <end position="153"/>
    </location>
</feature>
<dbReference type="AlphaFoldDB" id="A0A198UHC2"/>